<dbReference type="Gene3D" id="3.40.50.1820">
    <property type="entry name" value="alpha/beta hydrolase"/>
    <property type="match status" value="1"/>
</dbReference>
<evidence type="ECO:0000313" key="5">
    <source>
        <dbReference type="EMBL" id="KAJ6437688.1"/>
    </source>
</evidence>
<evidence type="ECO:0000256" key="1">
    <source>
        <dbReference type="ARBA" id="ARBA00005964"/>
    </source>
</evidence>
<dbReference type="EC" id="3.1.1.-" evidence="3"/>
<reference evidence="5" key="1">
    <citation type="submission" date="2023-01" db="EMBL/GenBank/DDBJ databases">
        <title>The growth and conidiation of Purpureocillium lavendulum are regulated by nitrogen source and histone H3K14 acetylation.</title>
        <authorList>
            <person name="Tang P."/>
            <person name="Han J."/>
            <person name="Zhang C."/>
            <person name="Tang P."/>
            <person name="Qi F."/>
            <person name="Zhang K."/>
            <person name="Liang L."/>
        </authorList>
    </citation>
    <scope>NUCLEOTIDE SEQUENCE</scope>
    <source>
        <strain evidence="5">YMF1.00683</strain>
    </source>
</reference>
<dbReference type="InterPro" id="IPR050654">
    <property type="entry name" value="AChE-related_enzymes"/>
</dbReference>
<accession>A0AB34FF74</accession>
<dbReference type="PANTHER" id="PTHR43918:SF4">
    <property type="entry name" value="CARBOXYLIC ESTER HYDROLASE"/>
    <property type="match status" value="1"/>
</dbReference>
<dbReference type="PROSITE" id="PS00941">
    <property type="entry name" value="CARBOXYLESTERASE_B_2"/>
    <property type="match status" value="1"/>
</dbReference>
<dbReference type="InterPro" id="IPR019826">
    <property type="entry name" value="Carboxylesterase_B_AS"/>
</dbReference>
<keyword evidence="6" id="KW-1185">Reference proteome</keyword>
<dbReference type="GO" id="GO:0052689">
    <property type="term" value="F:carboxylic ester hydrolase activity"/>
    <property type="evidence" value="ECO:0007669"/>
    <property type="project" value="TreeGrafter"/>
</dbReference>
<dbReference type="AlphaFoldDB" id="A0AB34FF74"/>
<evidence type="ECO:0000256" key="3">
    <source>
        <dbReference type="RuleBase" id="RU361235"/>
    </source>
</evidence>
<dbReference type="InterPro" id="IPR019819">
    <property type="entry name" value="Carboxylesterase_B_CS"/>
</dbReference>
<dbReference type="EMBL" id="JAQHRD010000010">
    <property type="protein sequence ID" value="KAJ6437688.1"/>
    <property type="molecule type" value="Genomic_DNA"/>
</dbReference>
<comment type="caution">
    <text evidence="5">The sequence shown here is derived from an EMBL/GenBank/DDBJ whole genome shotgun (WGS) entry which is preliminary data.</text>
</comment>
<keyword evidence="2 3" id="KW-0378">Hydrolase</keyword>
<dbReference type="Proteomes" id="UP001163105">
    <property type="component" value="Unassembled WGS sequence"/>
</dbReference>
<dbReference type="Pfam" id="PF00135">
    <property type="entry name" value="COesterase"/>
    <property type="match status" value="1"/>
</dbReference>
<dbReference type="InterPro" id="IPR029058">
    <property type="entry name" value="AB_hydrolase_fold"/>
</dbReference>
<evidence type="ECO:0000313" key="6">
    <source>
        <dbReference type="Proteomes" id="UP001163105"/>
    </source>
</evidence>
<organism evidence="5 6">
    <name type="scientific">Purpureocillium lavendulum</name>
    <dbReference type="NCBI Taxonomy" id="1247861"/>
    <lineage>
        <taxon>Eukaryota</taxon>
        <taxon>Fungi</taxon>
        <taxon>Dikarya</taxon>
        <taxon>Ascomycota</taxon>
        <taxon>Pezizomycotina</taxon>
        <taxon>Sordariomycetes</taxon>
        <taxon>Hypocreomycetidae</taxon>
        <taxon>Hypocreales</taxon>
        <taxon>Ophiocordycipitaceae</taxon>
        <taxon>Purpureocillium</taxon>
    </lineage>
</organism>
<feature type="domain" description="Carboxylesterase type B" evidence="4">
    <location>
        <begin position="7"/>
        <end position="235"/>
    </location>
</feature>
<evidence type="ECO:0000259" key="4">
    <source>
        <dbReference type="Pfam" id="PF00135"/>
    </source>
</evidence>
<dbReference type="PROSITE" id="PS00122">
    <property type="entry name" value="CARBOXYLESTERASE_B_1"/>
    <property type="match status" value="1"/>
</dbReference>
<sequence>MDNTFKSQSEDCLFLDVYAPTNATSKSKLPVYFFIQGGGFVGNSNPNYNGTGLVEAGDHGLIVVNFNYRVGVYGFLTDGKDATPNNGLWDQVKALEWVQKHIAKFGGDPKHVVIGGDSAGAASVSYHLTRGGGRDYGLFVGAAAESVSFSTVQTTEESQYLYDGFAVRAGCATKDSLRCLRKKSTKELQEANVNVQPLPGAADPQLFAWNPVMDGDLITELPYDAYKKGHFVRVPMNKFLRDQFPALTLSDLQTIDSLYPNANDTCPDVGCRWRQVSDAYGQMRYMCPGLYISMQYLSRRTPSWAYRWNVEDPDQVAQGLGVPHTVELHAIFGPENTKGAPASYSSSNAHAVTVAQGYWCSFIRSLDPNKYRAKGSAEWTSRGRLVVNTGARRKWKISRLDCGVLRSHSLDRRRVRRQRGAELPAWYHRLVVVGIRQDREIDPEDFDEDISELNEADENSDCECFGEDAECEDEREERKRDLRDMKTRELAEKKSVRDLQISMEEEVRTAYKMMRQADVDSLPQLGQLTGKGFRLYSTEYVDHNYDPNQSFKYVEFYSLYDKSNDSLPEGATRPEELGKLQGHVYFHSELRCAEEVSNALLLDVRPQMKRRHTDLKTLFDRMSPKLKPLDRAFFLWAFDKHWECPERLEDILSTQPYWTIFVMLRCIVG</sequence>
<dbReference type="InterPro" id="IPR002018">
    <property type="entry name" value="CarbesteraseB"/>
</dbReference>
<proteinExistence type="inferred from homology"/>
<protein>
    <recommendedName>
        <fullName evidence="3">Carboxylic ester hydrolase</fullName>
        <ecNumber evidence="3">3.1.1.-</ecNumber>
    </recommendedName>
</protein>
<gene>
    <name evidence="5" type="ORF">O9K51_09516</name>
</gene>
<name>A0AB34FF74_9HYPO</name>
<dbReference type="SUPFAM" id="SSF53474">
    <property type="entry name" value="alpha/beta-Hydrolases"/>
    <property type="match status" value="1"/>
</dbReference>
<evidence type="ECO:0000256" key="2">
    <source>
        <dbReference type="ARBA" id="ARBA00022801"/>
    </source>
</evidence>
<comment type="similarity">
    <text evidence="1 3">Belongs to the type-B carboxylesterase/lipase family.</text>
</comment>
<dbReference type="PANTHER" id="PTHR43918">
    <property type="entry name" value="ACETYLCHOLINESTERASE"/>
    <property type="match status" value="1"/>
</dbReference>